<feature type="signal peptide" evidence="1">
    <location>
        <begin position="1"/>
        <end position="19"/>
    </location>
</feature>
<dbReference type="Proteomes" id="UP000808349">
    <property type="component" value="Unassembled WGS sequence"/>
</dbReference>
<comment type="caution">
    <text evidence="2">The sequence shown here is derived from an EMBL/GenBank/DDBJ whole genome shotgun (WGS) entry which is preliminary data.</text>
</comment>
<accession>A0A9D7XE18</accession>
<name>A0A9D7XE18_9BACT</name>
<evidence type="ECO:0000256" key="1">
    <source>
        <dbReference type="SAM" id="SignalP"/>
    </source>
</evidence>
<evidence type="ECO:0000313" key="3">
    <source>
        <dbReference type="Proteomes" id="UP000808349"/>
    </source>
</evidence>
<proteinExistence type="predicted"/>
<dbReference type="InterPro" id="IPR019734">
    <property type="entry name" value="TPR_rpt"/>
</dbReference>
<feature type="chain" id="PRO_5038724157" evidence="1">
    <location>
        <begin position="20"/>
        <end position="599"/>
    </location>
</feature>
<gene>
    <name evidence="2" type="ORF">IPO85_13785</name>
</gene>
<dbReference type="SUPFAM" id="SSF48452">
    <property type="entry name" value="TPR-like"/>
    <property type="match status" value="2"/>
</dbReference>
<dbReference type="Gene3D" id="1.25.40.10">
    <property type="entry name" value="Tetratricopeptide repeat domain"/>
    <property type="match status" value="3"/>
</dbReference>
<evidence type="ECO:0000313" key="2">
    <source>
        <dbReference type="EMBL" id="MBK9718554.1"/>
    </source>
</evidence>
<keyword evidence="1" id="KW-0732">Signal</keyword>
<dbReference type="EMBL" id="JADKFW010000010">
    <property type="protein sequence ID" value="MBK9718554.1"/>
    <property type="molecule type" value="Genomic_DNA"/>
</dbReference>
<dbReference type="PANTHER" id="PTHR12558:SF13">
    <property type="entry name" value="CELL DIVISION CYCLE PROTEIN 27 HOMOLOG"/>
    <property type="match status" value="1"/>
</dbReference>
<dbReference type="PANTHER" id="PTHR12558">
    <property type="entry name" value="CELL DIVISION CYCLE 16,23,27"/>
    <property type="match status" value="1"/>
</dbReference>
<dbReference type="SMART" id="SM00028">
    <property type="entry name" value="TPR"/>
    <property type="match status" value="5"/>
</dbReference>
<dbReference type="AlphaFoldDB" id="A0A9D7XE18"/>
<dbReference type="InterPro" id="IPR011990">
    <property type="entry name" value="TPR-like_helical_dom_sf"/>
</dbReference>
<reference evidence="2 3" key="1">
    <citation type="submission" date="2020-10" db="EMBL/GenBank/DDBJ databases">
        <title>Connecting structure to function with the recovery of over 1000 high-quality activated sludge metagenome-assembled genomes encoding full-length rRNA genes using long-read sequencing.</title>
        <authorList>
            <person name="Singleton C.M."/>
            <person name="Petriglieri F."/>
            <person name="Kristensen J.M."/>
            <person name="Kirkegaard R.H."/>
            <person name="Michaelsen T.Y."/>
            <person name="Andersen M.H."/>
            <person name="Karst S.M."/>
            <person name="Dueholm M.S."/>
            <person name="Nielsen P.H."/>
            <person name="Albertsen M."/>
        </authorList>
    </citation>
    <scope>NUCLEOTIDE SEQUENCE [LARGE SCALE GENOMIC DNA]</scope>
    <source>
        <strain evidence="2">Ribe_18-Q3-R11-54_BAT3C.373</strain>
    </source>
</reference>
<protein>
    <submittedName>
        <fullName evidence="2">Tetratricopeptide repeat protein</fullName>
    </submittedName>
</protein>
<organism evidence="2 3">
    <name type="scientific">Candidatus Defluviibacterium haderslevense</name>
    <dbReference type="NCBI Taxonomy" id="2981993"/>
    <lineage>
        <taxon>Bacteria</taxon>
        <taxon>Pseudomonadati</taxon>
        <taxon>Bacteroidota</taxon>
        <taxon>Saprospiria</taxon>
        <taxon>Saprospirales</taxon>
        <taxon>Saprospiraceae</taxon>
        <taxon>Candidatus Defluviibacterium</taxon>
    </lineage>
</organism>
<dbReference type="Pfam" id="PF13174">
    <property type="entry name" value="TPR_6"/>
    <property type="match status" value="2"/>
</dbReference>
<sequence>MMRSFLLFYIFCWSFNLVAQDPRLAQQYFVDGEYEKAAVLFQSLYQKNPSQESFFTYYLNCLTALGRQEESESLIKKEIANRPKEASLYILYGNQFIKKNELDKAEKQFKLAIDKLQPDVIMIHKVANAFIDLSKFDLAIDTYEKGEKIMKGQTHFTYNLADLYRRKGELDKMLNYYLAGLDDGSVNLLSLQNILNAYLPKDKHKDFQSLLYEKLSSNPDQVAYIELLLWTFIQSKDYLNALRQAKALDKRLNENGNRVFNIGSIAANDTDYKTAIDAFTYVRDKGPIGSSYLEAYRQVLICRRKQIVEKNNYNQQDLIALETDYENFKKEYSGSRLSAPIIIEYAELESRYLNQLNKGIALLEELIKNPALEPHIKAQAKLDLADYYLIQGERWEATLLYSQVDKDFQEDQLGELARFKNARLSYFAGDFQWAQEQFDILKQATSKLISNDAIDMSVFILDNINQDTLGEALTVYSQAELNVLQNKYTEALILLDTILSQFPKNSLLDDVLFLQAKIFDRQKRTEDAIKKYELILQNHKEEIRADNALFEMARIYEYQLDQKEKAKELYEKLFIDFSGSTLAVEARKRYRILRGDQIQ</sequence>